<dbReference type="Proteomes" id="UP000886998">
    <property type="component" value="Unassembled WGS sequence"/>
</dbReference>
<proteinExistence type="predicted"/>
<evidence type="ECO:0000313" key="2">
    <source>
        <dbReference type="Proteomes" id="UP000886998"/>
    </source>
</evidence>
<sequence length="124" mass="13593">MLCTQNQHKRSSGTAFADSGASHSIAGATLYTILLQQGAAFEKTSISLSFADGLVTQKEVLRTFQTVLLEGRKFKTPFIILPDAKNNSTLLGVDNMRNKDEVTEFPERTVVGLFVTIPENRTIS</sequence>
<gene>
    <name evidence="1" type="ORF">TNIN_477151</name>
</gene>
<comment type="caution">
    <text evidence="1">The sequence shown here is derived from an EMBL/GenBank/DDBJ whole genome shotgun (WGS) entry which is preliminary data.</text>
</comment>
<evidence type="ECO:0000313" key="1">
    <source>
        <dbReference type="EMBL" id="GFS44496.1"/>
    </source>
</evidence>
<dbReference type="AlphaFoldDB" id="A0A8X6IG09"/>
<name>A0A8X6IG09_9ARAC</name>
<keyword evidence="2" id="KW-1185">Reference proteome</keyword>
<dbReference type="EMBL" id="BMAV01025767">
    <property type="protein sequence ID" value="GFS44496.1"/>
    <property type="molecule type" value="Genomic_DNA"/>
</dbReference>
<accession>A0A8X6IG09</accession>
<dbReference type="OrthoDB" id="6436563at2759"/>
<reference evidence="1" key="1">
    <citation type="submission" date="2020-08" db="EMBL/GenBank/DDBJ databases">
        <title>Multicomponent nature underlies the extraordinary mechanical properties of spider dragline silk.</title>
        <authorList>
            <person name="Kono N."/>
            <person name="Nakamura H."/>
            <person name="Mori M."/>
            <person name="Yoshida Y."/>
            <person name="Ohtoshi R."/>
            <person name="Malay A.D."/>
            <person name="Moran D.A.P."/>
            <person name="Tomita M."/>
            <person name="Numata K."/>
            <person name="Arakawa K."/>
        </authorList>
    </citation>
    <scope>NUCLEOTIDE SEQUENCE</scope>
</reference>
<protein>
    <submittedName>
        <fullName evidence="1">Uncharacterized protein</fullName>
    </submittedName>
</protein>
<organism evidence="1 2">
    <name type="scientific">Trichonephila inaurata madagascariensis</name>
    <dbReference type="NCBI Taxonomy" id="2747483"/>
    <lineage>
        <taxon>Eukaryota</taxon>
        <taxon>Metazoa</taxon>
        <taxon>Ecdysozoa</taxon>
        <taxon>Arthropoda</taxon>
        <taxon>Chelicerata</taxon>
        <taxon>Arachnida</taxon>
        <taxon>Araneae</taxon>
        <taxon>Araneomorphae</taxon>
        <taxon>Entelegynae</taxon>
        <taxon>Araneoidea</taxon>
        <taxon>Nephilidae</taxon>
        <taxon>Trichonephila</taxon>
        <taxon>Trichonephila inaurata</taxon>
    </lineage>
</organism>